<keyword evidence="12" id="KW-0137">Centromere</keyword>
<organism evidence="14">
    <name type="scientific">Opuntia streptacantha</name>
    <name type="common">Prickly pear cactus</name>
    <name type="synonym">Opuntia cardona</name>
    <dbReference type="NCBI Taxonomy" id="393608"/>
    <lineage>
        <taxon>Eukaryota</taxon>
        <taxon>Viridiplantae</taxon>
        <taxon>Streptophyta</taxon>
        <taxon>Embryophyta</taxon>
        <taxon>Tracheophyta</taxon>
        <taxon>Spermatophyta</taxon>
        <taxon>Magnoliopsida</taxon>
        <taxon>eudicotyledons</taxon>
        <taxon>Gunneridae</taxon>
        <taxon>Pentapetalae</taxon>
        <taxon>Caryophyllales</taxon>
        <taxon>Cactineae</taxon>
        <taxon>Cactaceae</taxon>
        <taxon>Opuntioideae</taxon>
        <taxon>Opuntia</taxon>
    </lineage>
</organism>
<evidence type="ECO:0000256" key="13">
    <source>
        <dbReference type="SAM" id="MobiDB-lite"/>
    </source>
</evidence>
<evidence type="ECO:0000256" key="12">
    <source>
        <dbReference type="ARBA" id="ARBA00023328"/>
    </source>
</evidence>
<dbReference type="EMBL" id="GISG01088927">
    <property type="protein sequence ID" value="MBA4633977.1"/>
    <property type="molecule type" value="Transcribed_RNA"/>
</dbReference>
<keyword evidence="4" id="KW-0158">Chromosome</keyword>
<reference evidence="14" key="1">
    <citation type="journal article" date="2013" name="J. Plant Res.">
        <title>Effect of fungi and light on seed germination of three Opuntia species from semiarid lands of central Mexico.</title>
        <authorList>
            <person name="Delgado-Sanchez P."/>
            <person name="Jimenez-Bremont J.F."/>
            <person name="Guerrero-Gonzalez Mde L."/>
            <person name="Flores J."/>
        </authorList>
    </citation>
    <scope>NUCLEOTIDE SEQUENCE</scope>
    <source>
        <tissue evidence="14">Cladode</tissue>
    </source>
</reference>
<accession>A0A7C8Z4W8</accession>
<dbReference type="InterPro" id="IPR033341">
    <property type="entry name" value="SKA3"/>
</dbReference>
<name>A0A7C8Z4W8_OPUST</name>
<protein>
    <submittedName>
        <fullName evidence="14">Uncharacterized protein</fullName>
    </submittedName>
</protein>
<dbReference type="EMBL" id="GISG01088925">
    <property type="protein sequence ID" value="MBA4633975.1"/>
    <property type="molecule type" value="Transcribed_RNA"/>
</dbReference>
<proteinExistence type="inferred from homology"/>
<keyword evidence="11" id="KW-0131">Cell cycle</keyword>
<comment type="similarity">
    <text evidence="3">Belongs to the SKA3 family.</text>
</comment>
<evidence type="ECO:0000256" key="3">
    <source>
        <dbReference type="ARBA" id="ARBA00007716"/>
    </source>
</evidence>
<keyword evidence="6" id="KW-0132">Cell division</keyword>
<keyword evidence="8" id="KW-0498">Mitosis</keyword>
<dbReference type="AlphaFoldDB" id="A0A7C8Z4W8"/>
<reference evidence="14" key="2">
    <citation type="submission" date="2020-07" db="EMBL/GenBank/DDBJ databases">
        <authorList>
            <person name="Vera ALvarez R."/>
            <person name="Arias-Moreno D.M."/>
            <person name="Jimenez-Jacinto V."/>
            <person name="Jimenez-Bremont J.F."/>
            <person name="Swaminathan K."/>
            <person name="Moose S.P."/>
            <person name="Guerrero-Gonzalez M.L."/>
            <person name="Marino-Ramirez L."/>
            <person name="Landsman D."/>
            <person name="Rodriguez-Kessler M."/>
            <person name="Delgado-Sanchez P."/>
        </authorList>
    </citation>
    <scope>NUCLEOTIDE SEQUENCE</scope>
    <source>
        <tissue evidence="14">Cladode</tissue>
    </source>
</reference>
<evidence type="ECO:0000256" key="9">
    <source>
        <dbReference type="ARBA" id="ARBA00022838"/>
    </source>
</evidence>
<sequence length="296" mass="32349">MEETLSRMSKSLATFCNNLQSSSDALKQSLDRRPIPLDSASTTFIQSLNRRASVLSADLNLLESMTSGTVSFEELLGHCHELFKHNQSSLSNLHSHLLSQGDLPSDDGVDEFEEDFMSQGVPTPETESPLGIKSLEDNSLFDDSLNLHSLGLSDICLATLASKGEAKSDVLDSPPKLHGLDSQNALSIPSTVGGEEGAGPESHEASKLIFVSENGYENLPSYMKTLAPWEDIQSAVEKINSYLSRKANSKQTNFFHPEELESMGLGPKGRSYLLLLVRMKRLSVETNDGLISYKVL</sequence>
<dbReference type="GO" id="GO:0005876">
    <property type="term" value="C:spindle microtubule"/>
    <property type="evidence" value="ECO:0007669"/>
    <property type="project" value="TreeGrafter"/>
</dbReference>
<comment type="subcellular location">
    <subcellularLocation>
        <location evidence="2">Chromosome</location>
        <location evidence="2">Centromere</location>
        <location evidence="2">Kinetochore</location>
    </subcellularLocation>
    <subcellularLocation>
        <location evidence="1">Cytoplasm</location>
        <location evidence="1">Cytoskeleton</location>
        <location evidence="1">Spindle</location>
    </subcellularLocation>
</comment>
<evidence type="ECO:0000256" key="6">
    <source>
        <dbReference type="ARBA" id="ARBA00022618"/>
    </source>
</evidence>
<evidence type="ECO:0000256" key="11">
    <source>
        <dbReference type="ARBA" id="ARBA00023306"/>
    </source>
</evidence>
<dbReference type="PANTHER" id="PTHR48118">
    <property type="entry name" value="SPINDLE AND KINETOCHORE-ASSOCIATED PROTEIN 3"/>
    <property type="match status" value="1"/>
</dbReference>
<evidence type="ECO:0000313" key="14">
    <source>
        <dbReference type="EMBL" id="MBA4633977.1"/>
    </source>
</evidence>
<evidence type="ECO:0000256" key="1">
    <source>
        <dbReference type="ARBA" id="ARBA00004186"/>
    </source>
</evidence>
<evidence type="ECO:0000256" key="8">
    <source>
        <dbReference type="ARBA" id="ARBA00022776"/>
    </source>
</evidence>
<keyword evidence="9" id="KW-0995">Kinetochore</keyword>
<evidence type="ECO:0000256" key="4">
    <source>
        <dbReference type="ARBA" id="ARBA00022454"/>
    </source>
</evidence>
<keyword evidence="5" id="KW-0963">Cytoplasm</keyword>
<evidence type="ECO:0000256" key="10">
    <source>
        <dbReference type="ARBA" id="ARBA00023212"/>
    </source>
</evidence>
<dbReference type="PANTHER" id="PTHR48118:SF1">
    <property type="entry name" value="SPINDLE AND KINETOCHORE-ASSOCIATED PROTEIN 3"/>
    <property type="match status" value="1"/>
</dbReference>
<dbReference type="GO" id="GO:0007059">
    <property type="term" value="P:chromosome segregation"/>
    <property type="evidence" value="ECO:0007669"/>
    <property type="project" value="InterPro"/>
</dbReference>
<feature type="compositionally biased region" description="Polar residues" evidence="13">
    <location>
        <begin position="181"/>
        <end position="190"/>
    </location>
</feature>
<evidence type="ECO:0000256" key="7">
    <source>
        <dbReference type="ARBA" id="ARBA00022701"/>
    </source>
</evidence>
<dbReference type="GO" id="GO:0000940">
    <property type="term" value="C:outer kinetochore"/>
    <property type="evidence" value="ECO:0007669"/>
    <property type="project" value="InterPro"/>
</dbReference>
<keyword evidence="7" id="KW-0493">Microtubule</keyword>
<dbReference type="GO" id="GO:0000278">
    <property type="term" value="P:mitotic cell cycle"/>
    <property type="evidence" value="ECO:0007669"/>
    <property type="project" value="TreeGrafter"/>
</dbReference>
<dbReference type="GO" id="GO:0051301">
    <property type="term" value="P:cell division"/>
    <property type="evidence" value="ECO:0007669"/>
    <property type="project" value="UniProtKB-KW"/>
</dbReference>
<evidence type="ECO:0000256" key="2">
    <source>
        <dbReference type="ARBA" id="ARBA00004629"/>
    </source>
</evidence>
<feature type="region of interest" description="Disordered" evidence="13">
    <location>
        <begin position="180"/>
        <end position="203"/>
    </location>
</feature>
<keyword evidence="10" id="KW-0206">Cytoskeleton</keyword>
<evidence type="ECO:0000256" key="5">
    <source>
        <dbReference type="ARBA" id="ARBA00022490"/>
    </source>
</evidence>